<keyword evidence="2" id="KW-0560">Oxidoreductase</keyword>
<dbReference type="Pfam" id="PF08240">
    <property type="entry name" value="ADH_N"/>
    <property type="match status" value="1"/>
</dbReference>
<dbReference type="EMBL" id="JAVHUY010000023">
    <property type="protein sequence ID" value="MDQ7907534.1"/>
    <property type="molecule type" value="Genomic_DNA"/>
</dbReference>
<dbReference type="Gene3D" id="3.90.180.10">
    <property type="entry name" value="Medium-chain alcohol dehydrogenases, catalytic domain"/>
    <property type="match status" value="1"/>
</dbReference>
<evidence type="ECO:0000313" key="4">
    <source>
        <dbReference type="EMBL" id="MDQ7907534.1"/>
    </source>
</evidence>
<dbReference type="PANTHER" id="PTHR43401">
    <property type="entry name" value="L-THREONINE 3-DEHYDROGENASE"/>
    <property type="match status" value="1"/>
</dbReference>
<feature type="domain" description="Alcohol dehydrogenase-like N-terminal" evidence="3">
    <location>
        <begin position="30"/>
        <end position="131"/>
    </location>
</feature>
<keyword evidence="5" id="KW-1185">Reference proteome</keyword>
<dbReference type="InterPro" id="IPR013154">
    <property type="entry name" value="ADH-like_N"/>
</dbReference>
<accession>A0ABU0ZKH1</accession>
<organism evidence="4 5">
    <name type="scientific">Phytohabitans maris</name>
    <dbReference type="NCBI Taxonomy" id="3071409"/>
    <lineage>
        <taxon>Bacteria</taxon>
        <taxon>Bacillati</taxon>
        <taxon>Actinomycetota</taxon>
        <taxon>Actinomycetes</taxon>
        <taxon>Micromonosporales</taxon>
        <taxon>Micromonosporaceae</taxon>
    </lineage>
</organism>
<comment type="caution">
    <text evidence="4">The sequence shown here is derived from an EMBL/GenBank/DDBJ whole genome shotgun (WGS) entry which is preliminary data.</text>
</comment>
<sequence>MTEAMKAARIAGAGRAHLVEAPEPAASPGFARVRVTVAPLCTEFQDFTAGTRVGEPLGHEAVGVVEQADRGSRVRPGDRVVAMPLLGCGRCDMCRGGWYIHCPYGRTGEQPLGTLAEAIRKPDDLLIPIPDNLDDELASLACCALGASFGAYETAGVASSDRVLVTGLGPVGLGAVVNAACRGAPVVAVETGEYRSRLGRVPKSVGDGLGISACQDR</sequence>
<dbReference type="RefSeq" id="WP_308714813.1">
    <property type="nucleotide sequence ID" value="NZ_JAVHUY010000023.1"/>
</dbReference>
<evidence type="ECO:0000259" key="3">
    <source>
        <dbReference type="Pfam" id="PF08240"/>
    </source>
</evidence>
<protein>
    <submittedName>
        <fullName evidence="4">Alcohol dehydrogenase catalytic domain-containing protein</fullName>
    </submittedName>
</protein>
<gene>
    <name evidence="4" type="ORF">RB614_23725</name>
</gene>
<name>A0ABU0ZKH1_9ACTN</name>
<dbReference type="PANTHER" id="PTHR43401:SF2">
    <property type="entry name" value="L-THREONINE 3-DEHYDROGENASE"/>
    <property type="match status" value="1"/>
</dbReference>
<reference evidence="4 5" key="1">
    <citation type="submission" date="2023-08" db="EMBL/GenBank/DDBJ databases">
        <title>Phytohabitans sansha sp. nov., isolated from marine sediment.</title>
        <authorList>
            <person name="Zhao Y."/>
            <person name="Yi K."/>
        </authorList>
    </citation>
    <scope>NUCLEOTIDE SEQUENCE [LARGE SCALE GENOMIC DNA]</scope>
    <source>
        <strain evidence="4 5">ZYX-F-186</strain>
    </source>
</reference>
<evidence type="ECO:0000256" key="2">
    <source>
        <dbReference type="ARBA" id="ARBA00023002"/>
    </source>
</evidence>
<evidence type="ECO:0000313" key="5">
    <source>
        <dbReference type="Proteomes" id="UP001230908"/>
    </source>
</evidence>
<dbReference type="InterPro" id="IPR011032">
    <property type="entry name" value="GroES-like_sf"/>
</dbReference>
<dbReference type="Proteomes" id="UP001230908">
    <property type="component" value="Unassembled WGS sequence"/>
</dbReference>
<proteinExistence type="predicted"/>
<dbReference type="InterPro" id="IPR050129">
    <property type="entry name" value="Zn_alcohol_dh"/>
</dbReference>
<dbReference type="Gene3D" id="3.40.50.720">
    <property type="entry name" value="NAD(P)-binding Rossmann-like Domain"/>
    <property type="match status" value="1"/>
</dbReference>
<evidence type="ECO:0000256" key="1">
    <source>
        <dbReference type="ARBA" id="ARBA00001947"/>
    </source>
</evidence>
<comment type="cofactor">
    <cofactor evidence="1">
        <name>Zn(2+)</name>
        <dbReference type="ChEBI" id="CHEBI:29105"/>
    </cofactor>
</comment>
<dbReference type="SUPFAM" id="SSF50129">
    <property type="entry name" value="GroES-like"/>
    <property type="match status" value="1"/>
</dbReference>